<dbReference type="STRING" id="320778.ABT57_14660"/>
<dbReference type="GO" id="GO:0005886">
    <property type="term" value="C:plasma membrane"/>
    <property type="evidence" value="ECO:0007669"/>
    <property type="project" value="TreeGrafter"/>
</dbReference>
<evidence type="ECO:0000313" key="2">
    <source>
        <dbReference type="EMBL" id="KLV08066.1"/>
    </source>
</evidence>
<dbReference type="Pfam" id="PF02698">
    <property type="entry name" value="DUF218"/>
    <property type="match status" value="1"/>
</dbReference>
<dbReference type="Gene3D" id="3.40.50.620">
    <property type="entry name" value="HUPs"/>
    <property type="match status" value="1"/>
</dbReference>
<dbReference type="RefSeq" id="WP_047885958.1">
    <property type="nucleotide sequence ID" value="NZ_CP071326.1"/>
</dbReference>
<dbReference type="PANTHER" id="PTHR30336">
    <property type="entry name" value="INNER MEMBRANE PROTEIN, PROBABLE PERMEASE"/>
    <property type="match status" value="1"/>
</dbReference>
<dbReference type="InterPro" id="IPR014729">
    <property type="entry name" value="Rossmann-like_a/b/a_fold"/>
</dbReference>
<evidence type="ECO:0000259" key="1">
    <source>
        <dbReference type="Pfam" id="PF02698"/>
    </source>
</evidence>
<dbReference type="InterPro" id="IPR051599">
    <property type="entry name" value="Cell_Envelope_Assoc"/>
</dbReference>
<proteinExistence type="predicted"/>
<dbReference type="CDD" id="cd06259">
    <property type="entry name" value="YdcF-like"/>
    <property type="match status" value="1"/>
</dbReference>
<dbReference type="Proteomes" id="UP000035909">
    <property type="component" value="Unassembled WGS sequence"/>
</dbReference>
<dbReference type="PATRIC" id="fig|320778.3.peg.3187"/>
<dbReference type="AlphaFoldDB" id="A0A0J1H8U4"/>
<reference evidence="2 3" key="1">
    <citation type="submission" date="2015-05" db="EMBL/GenBank/DDBJ databases">
        <title>Photobacterium galathea sp. nov.</title>
        <authorList>
            <person name="Machado H."/>
            <person name="Gram L."/>
        </authorList>
    </citation>
    <scope>NUCLEOTIDE SEQUENCE [LARGE SCALE GENOMIC DNA]</scope>
    <source>
        <strain evidence="2 3">DSM 22954</strain>
    </source>
</reference>
<accession>A0A0J1H8U4</accession>
<dbReference type="InterPro" id="IPR003848">
    <property type="entry name" value="DUF218"/>
</dbReference>
<evidence type="ECO:0000313" key="3">
    <source>
        <dbReference type="Proteomes" id="UP000035909"/>
    </source>
</evidence>
<dbReference type="OrthoDB" id="2216870at2"/>
<comment type="caution">
    <text evidence="2">The sequence shown here is derived from an EMBL/GenBank/DDBJ whole genome shotgun (WGS) entry which is preliminary data.</text>
</comment>
<feature type="domain" description="DUF218" evidence="1">
    <location>
        <begin position="26"/>
        <end position="142"/>
    </location>
</feature>
<protein>
    <recommendedName>
        <fullName evidence="1">DUF218 domain-containing protein</fullName>
    </recommendedName>
</protein>
<organism evidence="2 3">
    <name type="scientific">Photobacterium ganghwense</name>
    <dbReference type="NCBI Taxonomy" id="320778"/>
    <lineage>
        <taxon>Bacteria</taxon>
        <taxon>Pseudomonadati</taxon>
        <taxon>Pseudomonadota</taxon>
        <taxon>Gammaproteobacteria</taxon>
        <taxon>Vibrionales</taxon>
        <taxon>Vibrionaceae</taxon>
        <taxon>Photobacterium</taxon>
    </lineage>
</organism>
<gene>
    <name evidence="2" type="ORF">ABT57_14660</name>
</gene>
<keyword evidence="3" id="KW-1185">Reference proteome</keyword>
<dbReference type="EMBL" id="LDOU01000015">
    <property type="protein sequence ID" value="KLV08066.1"/>
    <property type="molecule type" value="Genomic_DNA"/>
</dbReference>
<sequence length="222" mass="24520">MSSTVHALATKVWNYHQLNHTLSPADCIVVLCSNDLRVAEYAAQLYLDGFAPYLVFSGGVGELTQGLFDASEAEAFAAIATDMGVPASDILIEPQSTNTGENIQFTRALLEAKGLAPQRFILVQKPFMERRSYATFMCQWPGKEVMVASPPISFDNYPDDHLSFCDVVNVMVGDLERIKVYPQYGFAIEQDIPDDVWAAFNELVKLGFDGHLVAKEPEESTS</sequence>
<name>A0A0J1H8U4_9GAMM</name>
<dbReference type="PANTHER" id="PTHR30336:SF20">
    <property type="entry name" value="DUF218 DOMAIN-CONTAINING PROTEIN"/>
    <property type="match status" value="1"/>
</dbReference>